<gene>
    <name evidence="3" type="ORF">J2S43_003596</name>
</gene>
<name>A0ABT9MUH9_9ACTN</name>
<dbReference type="EMBL" id="JAUSRA010000001">
    <property type="protein sequence ID" value="MDP9795084.1"/>
    <property type="molecule type" value="Genomic_DNA"/>
</dbReference>
<dbReference type="SUPFAM" id="SSF53474">
    <property type="entry name" value="alpha/beta-Hydrolases"/>
    <property type="match status" value="1"/>
</dbReference>
<proteinExistence type="predicted"/>
<accession>A0ABT9MUH9</accession>
<dbReference type="Gene3D" id="3.40.50.1820">
    <property type="entry name" value="alpha/beta hydrolase"/>
    <property type="match status" value="1"/>
</dbReference>
<protein>
    <submittedName>
        <fullName evidence="3">Pimeloyl-ACP methyl ester carboxylesterase</fullName>
    </submittedName>
</protein>
<keyword evidence="1" id="KW-0472">Membrane</keyword>
<dbReference type="InterPro" id="IPR029058">
    <property type="entry name" value="AB_hydrolase_fold"/>
</dbReference>
<keyword evidence="4" id="KW-1185">Reference proteome</keyword>
<evidence type="ECO:0000313" key="4">
    <source>
        <dbReference type="Proteomes" id="UP001240984"/>
    </source>
</evidence>
<comment type="caution">
    <text evidence="3">The sequence shown here is derived from an EMBL/GenBank/DDBJ whole genome shotgun (WGS) entry which is preliminary data.</text>
</comment>
<keyword evidence="1" id="KW-0812">Transmembrane</keyword>
<keyword evidence="1" id="KW-1133">Transmembrane helix</keyword>
<dbReference type="Pfam" id="PF12695">
    <property type="entry name" value="Abhydrolase_5"/>
    <property type="match status" value="1"/>
</dbReference>
<dbReference type="InterPro" id="IPR029059">
    <property type="entry name" value="AB_hydrolase_5"/>
</dbReference>
<organism evidence="3 4">
    <name type="scientific">Catenuloplanes nepalensis</name>
    <dbReference type="NCBI Taxonomy" id="587533"/>
    <lineage>
        <taxon>Bacteria</taxon>
        <taxon>Bacillati</taxon>
        <taxon>Actinomycetota</taxon>
        <taxon>Actinomycetes</taxon>
        <taxon>Micromonosporales</taxon>
        <taxon>Micromonosporaceae</taxon>
        <taxon>Catenuloplanes</taxon>
    </lineage>
</organism>
<evidence type="ECO:0000259" key="2">
    <source>
        <dbReference type="Pfam" id="PF12695"/>
    </source>
</evidence>
<feature type="domain" description="Alpha/beta hydrolase fold-5" evidence="2">
    <location>
        <begin position="81"/>
        <end position="240"/>
    </location>
</feature>
<dbReference type="RefSeq" id="WP_306830600.1">
    <property type="nucleotide sequence ID" value="NZ_JAUSRA010000001.1"/>
</dbReference>
<reference evidence="3 4" key="1">
    <citation type="submission" date="2023-07" db="EMBL/GenBank/DDBJ databases">
        <title>Sequencing the genomes of 1000 actinobacteria strains.</title>
        <authorList>
            <person name="Klenk H.-P."/>
        </authorList>
    </citation>
    <scope>NUCLEOTIDE SEQUENCE [LARGE SCALE GENOMIC DNA]</scope>
    <source>
        <strain evidence="3 4">DSM 44710</strain>
    </source>
</reference>
<feature type="transmembrane region" description="Helical" evidence="1">
    <location>
        <begin position="20"/>
        <end position="41"/>
    </location>
</feature>
<evidence type="ECO:0000313" key="3">
    <source>
        <dbReference type="EMBL" id="MDP9795084.1"/>
    </source>
</evidence>
<dbReference type="Proteomes" id="UP001240984">
    <property type="component" value="Unassembled WGS sequence"/>
</dbReference>
<evidence type="ECO:0000256" key="1">
    <source>
        <dbReference type="SAM" id="Phobius"/>
    </source>
</evidence>
<sequence length="252" mass="26303">MSTGDKPEEQAPPVRKRRRVLRWTLGGIAAVLVLVVVVAAVRLGTPLRADEARFAEVAAEVVDAGDGLVMRPAAASTGDGIVFIPGARVEAEAYAWTLASLVDAGTTVIIVRPTFRFAILDTRELSTFTALAPEVTRWAVAGHSLGGVRACEYAADEPNRVTGLLLLGSYCNDDISGSPIPVLSVGGSRDGLSTPQDIQDAAHLLPDDADLVEIEGMNHSQFGAYGDQDGDGTATIDDEAARVALAEAVTGP</sequence>